<dbReference type="EMBL" id="MSLT01000012">
    <property type="protein sequence ID" value="OUD14019.1"/>
    <property type="molecule type" value="Genomic_DNA"/>
</dbReference>
<name>A0A251X7H9_9GAMM</name>
<reference evidence="2 3" key="1">
    <citation type="submission" date="2016-12" db="EMBL/GenBank/DDBJ databases">
        <title>Thioflexothrix psekupsii D3 genome sequencing and assembly.</title>
        <authorList>
            <person name="Fomenkov A."/>
            <person name="Vincze T."/>
            <person name="Grabovich M."/>
            <person name="Anton B.P."/>
            <person name="Dubinina G."/>
            <person name="Orlova M."/>
            <person name="Belousova E."/>
            <person name="Roberts R.J."/>
        </authorList>
    </citation>
    <scope>NUCLEOTIDE SEQUENCE [LARGE SCALE GENOMIC DNA]</scope>
    <source>
        <strain evidence="2">D3</strain>
    </source>
</reference>
<dbReference type="SUPFAM" id="SSF54913">
    <property type="entry name" value="GlnB-like"/>
    <property type="match status" value="1"/>
</dbReference>
<dbReference type="Gene3D" id="3.30.70.120">
    <property type="match status" value="1"/>
</dbReference>
<comment type="caution">
    <text evidence="2">The sequence shown here is derived from an EMBL/GenBank/DDBJ whole genome shotgun (WGS) entry which is preliminary data.</text>
</comment>
<dbReference type="InterPro" id="IPR015867">
    <property type="entry name" value="N-reg_PII/ATP_PRibTrfase_C"/>
</dbReference>
<gene>
    <name evidence="2" type="ORF">TPSD3_06665</name>
</gene>
<dbReference type="Pfam" id="PF03091">
    <property type="entry name" value="CutA1"/>
    <property type="match status" value="1"/>
</dbReference>
<comment type="similarity">
    <text evidence="1">Belongs to the CutA family.</text>
</comment>
<dbReference type="GO" id="GO:0010038">
    <property type="term" value="P:response to metal ion"/>
    <property type="evidence" value="ECO:0007669"/>
    <property type="project" value="InterPro"/>
</dbReference>
<dbReference type="GO" id="GO:0005507">
    <property type="term" value="F:copper ion binding"/>
    <property type="evidence" value="ECO:0007669"/>
    <property type="project" value="TreeGrafter"/>
</dbReference>
<evidence type="ECO:0000313" key="3">
    <source>
        <dbReference type="Proteomes" id="UP000194798"/>
    </source>
</evidence>
<dbReference type="AlphaFoldDB" id="A0A251X7H9"/>
<dbReference type="OrthoDB" id="37622at2"/>
<evidence type="ECO:0000313" key="2">
    <source>
        <dbReference type="EMBL" id="OUD14019.1"/>
    </source>
</evidence>
<proteinExistence type="inferred from homology"/>
<accession>A0A251X7H9</accession>
<keyword evidence="3" id="KW-1185">Reference proteome</keyword>
<evidence type="ECO:0000256" key="1">
    <source>
        <dbReference type="ARBA" id="ARBA00010169"/>
    </source>
</evidence>
<dbReference type="PANTHER" id="PTHR23419">
    <property type="entry name" value="DIVALENT CATION TOLERANCE CUTA-RELATED"/>
    <property type="match status" value="1"/>
</dbReference>
<protein>
    <submittedName>
        <fullName evidence="2">Divalent-cation tolerance protein CutA</fullName>
    </submittedName>
</protein>
<dbReference type="InterPro" id="IPR011322">
    <property type="entry name" value="N-reg_PII-like_a/b"/>
</dbReference>
<dbReference type="Proteomes" id="UP000194798">
    <property type="component" value="Unassembled WGS sequence"/>
</dbReference>
<sequence>MTNYCLFLTTCNSQEMAETLAYQLVEKKLVACVNIVPQITSIYRWQGKVETDQEWLLLLKSQRDYYPAIEQFIIEHHPYQTPELLLFDIAQGLPAYLNWLHNELA</sequence>
<organism evidence="2 3">
    <name type="scientific">Thioflexithrix psekupsensis</name>
    <dbReference type="NCBI Taxonomy" id="1570016"/>
    <lineage>
        <taxon>Bacteria</taxon>
        <taxon>Pseudomonadati</taxon>
        <taxon>Pseudomonadota</taxon>
        <taxon>Gammaproteobacteria</taxon>
        <taxon>Thiotrichales</taxon>
        <taxon>Thioflexithrix</taxon>
    </lineage>
</organism>
<dbReference type="InterPro" id="IPR004323">
    <property type="entry name" value="Ion_tolerance_CutA"/>
</dbReference>
<dbReference type="RefSeq" id="WP_086487806.1">
    <property type="nucleotide sequence ID" value="NZ_MSLT01000012.1"/>
</dbReference>
<dbReference type="PANTHER" id="PTHR23419:SF8">
    <property type="entry name" value="FI09726P"/>
    <property type="match status" value="1"/>
</dbReference>